<dbReference type="PROSITE" id="PS50082">
    <property type="entry name" value="WD_REPEATS_2"/>
    <property type="match status" value="2"/>
</dbReference>
<feature type="repeat" description="WD" evidence="4">
    <location>
        <begin position="56"/>
        <end position="90"/>
    </location>
</feature>
<dbReference type="Pfam" id="PF00400">
    <property type="entry name" value="WD40"/>
    <property type="match status" value="3"/>
</dbReference>
<dbReference type="RefSeq" id="XP_027617278.1">
    <property type="nucleotide sequence ID" value="XM_027761477.1"/>
</dbReference>
<organism evidence="8 9">
    <name type="scientific">Sparassis crispa</name>
    <dbReference type="NCBI Taxonomy" id="139825"/>
    <lineage>
        <taxon>Eukaryota</taxon>
        <taxon>Fungi</taxon>
        <taxon>Dikarya</taxon>
        <taxon>Basidiomycota</taxon>
        <taxon>Agaricomycotina</taxon>
        <taxon>Agaricomycetes</taxon>
        <taxon>Polyporales</taxon>
        <taxon>Sparassidaceae</taxon>
        <taxon>Sparassis</taxon>
    </lineage>
</organism>
<dbReference type="InterPro" id="IPR001680">
    <property type="entry name" value="WD40_rpt"/>
</dbReference>
<comment type="function">
    <text evidence="5">Component of the RIX1 complex required for processing of ITS2 sequences from 35S pre-rRNA.</text>
</comment>
<dbReference type="GO" id="GO:0120330">
    <property type="term" value="C:rixosome complex"/>
    <property type="evidence" value="ECO:0007669"/>
    <property type="project" value="UniProtKB-UniRule"/>
</dbReference>
<comment type="subcellular location">
    <subcellularLocation>
        <location evidence="5">Nucleus</location>
    </subcellularLocation>
</comment>
<feature type="repeat" description="WD" evidence="4">
    <location>
        <begin position="130"/>
        <end position="152"/>
    </location>
</feature>
<dbReference type="AlphaFoldDB" id="A0A401GVW7"/>
<evidence type="ECO:0000256" key="1">
    <source>
        <dbReference type="ARBA" id="ARBA00010143"/>
    </source>
</evidence>
<dbReference type="FunCoup" id="A0A401GVW7">
    <property type="interactions" value="319"/>
</dbReference>
<accession>A0A401GVW7</accession>
<dbReference type="Proteomes" id="UP000287166">
    <property type="component" value="Unassembled WGS sequence"/>
</dbReference>
<dbReference type="GO" id="GO:0005656">
    <property type="term" value="C:nuclear pre-replicative complex"/>
    <property type="evidence" value="ECO:0007669"/>
    <property type="project" value="TreeGrafter"/>
</dbReference>
<dbReference type="InterPro" id="IPR015943">
    <property type="entry name" value="WD40/YVTN_repeat-like_dom_sf"/>
</dbReference>
<evidence type="ECO:0000256" key="7">
    <source>
        <dbReference type="SAM" id="MobiDB-lite"/>
    </source>
</evidence>
<comment type="caution">
    <text evidence="8">The sequence shown here is derived from an EMBL/GenBank/DDBJ whole genome shotgun (WGS) entry which is preliminary data.</text>
</comment>
<keyword evidence="5" id="KW-0539">Nucleus</keyword>
<dbReference type="EMBL" id="BFAD01000009">
    <property type="protein sequence ID" value="GBE86365.1"/>
    <property type="molecule type" value="Genomic_DNA"/>
</dbReference>
<feature type="coiled-coil region" evidence="6">
    <location>
        <begin position="370"/>
        <end position="397"/>
    </location>
</feature>
<keyword evidence="5" id="KW-0698">rRNA processing</keyword>
<dbReference type="PROSITE" id="PS50294">
    <property type="entry name" value="WD_REPEATS_REGION"/>
    <property type="match status" value="1"/>
</dbReference>
<reference evidence="8 9" key="1">
    <citation type="journal article" date="2018" name="Sci. Rep.">
        <title>Genome sequence of the cauliflower mushroom Sparassis crispa (Hanabiratake) and its association with beneficial usage.</title>
        <authorList>
            <person name="Kiyama R."/>
            <person name="Furutani Y."/>
            <person name="Kawaguchi K."/>
            <person name="Nakanishi T."/>
        </authorList>
    </citation>
    <scope>NUCLEOTIDE SEQUENCE [LARGE SCALE GENOMIC DNA]</scope>
</reference>
<dbReference type="PANTHER" id="PTHR18763:SF0">
    <property type="entry name" value="WD REPEAT-CONTAINING PROTEIN 18"/>
    <property type="match status" value="1"/>
</dbReference>
<evidence type="ECO:0000256" key="4">
    <source>
        <dbReference type="PROSITE-ProRule" id="PRU00221"/>
    </source>
</evidence>
<dbReference type="InParanoid" id="A0A401GVW7"/>
<dbReference type="SMART" id="SM00320">
    <property type="entry name" value="WD40"/>
    <property type="match status" value="5"/>
</dbReference>
<dbReference type="PANTHER" id="PTHR18763">
    <property type="entry name" value="WD-REPEAT PROTEIN 18"/>
    <property type="match status" value="1"/>
</dbReference>
<sequence length="448" mass="49253">MNVYNFQKDQLALKIVLPEKLSSIAVDPKGDYCAGGTSQGRMYFWEIASGVMYNAWDAHYRQVTVLRFTHDGSALLSGSKDSGVSVWSVSRLLDEDLQNELPTPYCSLTDHTLPVTDVVCGVGLFPSCRVLTASADHSVKLWDLSSKSLLTTFDFPQPISCLAWDATERLFLAASADGSIHQVNLFRQRVDEFDHAAVEAVGGAGVTDVIRIDDEDQHTARKRLISVGQPVTTLSLSITSSLLLAGTATGLIHIYDVTSHQLLRTLSTHKGLVITHLATLIRPSDLIGHISLSMAAGGEARDSVPVRTVAPFQRMRDAKAREAHEVGIILPIQSSTKTEAFFECPREELLRDHAFFVQSSITGGGVEPTGVSLQSRVNELEDEVVKLREQLGKAKGVNDVIWETVVRQMIEESKEKEKAKAVSQADAQQNQDVQMEEDSGRRRKRGRT</sequence>
<evidence type="ECO:0000256" key="3">
    <source>
        <dbReference type="ARBA" id="ARBA00022737"/>
    </source>
</evidence>
<dbReference type="Gene3D" id="2.130.10.10">
    <property type="entry name" value="YVTN repeat-like/Quinoprotein amine dehydrogenase"/>
    <property type="match status" value="2"/>
</dbReference>
<dbReference type="GeneID" id="38783282"/>
<gene>
    <name evidence="8" type="ORF">SCP_0902440</name>
</gene>
<evidence type="ECO:0000256" key="2">
    <source>
        <dbReference type="ARBA" id="ARBA00022574"/>
    </source>
</evidence>
<feature type="region of interest" description="Disordered" evidence="7">
    <location>
        <begin position="413"/>
        <end position="448"/>
    </location>
</feature>
<dbReference type="InterPro" id="IPR019775">
    <property type="entry name" value="WD40_repeat_CS"/>
</dbReference>
<evidence type="ECO:0000256" key="6">
    <source>
        <dbReference type="SAM" id="Coils"/>
    </source>
</evidence>
<evidence type="ECO:0000313" key="8">
    <source>
        <dbReference type="EMBL" id="GBE86365.1"/>
    </source>
</evidence>
<evidence type="ECO:0000256" key="5">
    <source>
        <dbReference type="RuleBase" id="RU369067"/>
    </source>
</evidence>
<dbReference type="OrthoDB" id="756370at2759"/>
<proteinExistence type="inferred from homology"/>
<keyword evidence="9" id="KW-1185">Reference proteome</keyword>
<keyword evidence="3" id="KW-0677">Repeat</keyword>
<dbReference type="GO" id="GO:0006261">
    <property type="term" value="P:DNA-templated DNA replication"/>
    <property type="evidence" value="ECO:0007669"/>
    <property type="project" value="TreeGrafter"/>
</dbReference>
<evidence type="ECO:0000313" key="9">
    <source>
        <dbReference type="Proteomes" id="UP000287166"/>
    </source>
</evidence>
<keyword evidence="2 4" id="KW-0853">WD repeat</keyword>
<protein>
    <recommendedName>
        <fullName evidence="5">Pre-rRNA-processing protein IPI3</fullName>
    </recommendedName>
</protein>
<keyword evidence="6" id="KW-0175">Coiled coil</keyword>
<dbReference type="InterPro" id="IPR045227">
    <property type="entry name" value="WDR18/Ipi3/RID3"/>
</dbReference>
<dbReference type="SUPFAM" id="SSF50978">
    <property type="entry name" value="WD40 repeat-like"/>
    <property type="match status" value="1"/>
</dbReference>
<name>A0A401GVW7_9APHY</name>
<comment type="similarity">
    <text evidence="1 5">Belongs to the WD repeat IPI3/WDR18 family.</text>
</comment>
<dbReference type="GO" id="GO:0006364">
    <property type="term" value="P:rRNA processing"/>
    <property type="evidence" value="ECO:0007669"/>
    <property type="project" value="UniProtKB-UniRule"/>
</dbReference>
<dbReference type="InterPro" id="IPR036322">
    <property type="entry name" value="WD40_repeat_dom_sf"/>
</dbReference>
<comment type="subunit">
    <text evidence="5">Component of the RIX1 complex, composed of IPI1, RIX1/IPI2 and IPI3 in a 1:2:2 stoichiometry. The complex interacts (via RIX1) with MDN1 (via its hexameric AAA ATPase ring) and the pre-60S ribosome particles.</text>
</comment>
<dbReference type="PROSITE" id="PS00678">
    <property type="entry name" value="WD_REPEATS_1"/>
    <property type="match status" value="1"/>
</dbReference>
<dbReference type="STRING" id="139825.A0A401GVW7"/>